<gene>
    <name evidence="3" type="ORF">C7999DRAFT_34491</name>
</gene>
<keyword evidence="2" id="KW-0812">Transmembrane</keyword>
<feature type="compositionally biased region" description="Polar residues" evidence="1">
    <location>
        <begin position="21"/>
        <end position="33"/>
    </location>
</feature>
<organism evidence="3 4">
    <name type="scientific">Corynascus novoguineensis</name>
    <dbReference type="NCBI Taxonomy" id="1126955"/>
    <lineage>
        <taxon>Eukaryota</taxon>
        <taxon>Fungi</taxon>
        <taxon>Dikarya</taxon>
        <taxon>Ascomycota</taxon>
        <taxon>Pezizomycotina</taxon>
        <taxon>Sordariomycetes</taxon>
        <taxon>Sordariomycetidae</taxon>
        <taxon>Sordariales</taxon>
        <taxon>Chaetomiaceae</taxon>
        <taxon>Corynascus</taxon>
    </lineage>
</organism>
<proteinExistence type="predicted"/>
<evidence type="ECO:0000256" key="1">
    <source>
        <dbReference type="SAM" id="MobiDB-lite"/>
    </source>
</evidence>
<keyword evidence="2" id="KW-0472">Membrane</keyword>
<evidence type="ECO:0000256" key="2">
    <source>
        <dbReference type="SAM" id="Phobius"/>
    </source>
</evidence>
<evidence type="ECO:0000313" key="3">
    <source>
        <dbReference type="EMBL" id="KAK4245151.1"/>
    </source>
</evidence>
<protein>
    <submittedName>
        <fullName evidence="3">Uncharacterized protein</fullName>
    </submittedName>
</protein>
<keyword evidence="4" id="KW-1185">Reference proteome</keyword>
<reference evidence="3" key="1">
    <citation type="journal article" date="2023" name="Mol. Phylogenet. Evol.">
        <title>Genome-scale phylogeny and comparative genomics of the fungal order Sordariales.</title>
        <authorList>
            <person name="Hensen N."/>
            <person name="Bonometti L."/>
            <person name="Westerberg I."/>
            <person name="Brannstrom I.O."/>
            <person name="Guillou S."/>
            <person name="Cros-Aarteil S."/>
            <person name="Calhoun S."/>
            <person name="Haridas S."/>
            <person name="Kuo A."/>
            <person name="Mondo S."/>
            <person name="Pangilinan J."/>
            <person name="Riley R."/>
            <person name="LaButti K."/>
            <person name="Andreopoulos B."/>
            <person name="Lipzen A."/>
            <person name="Chen C."/>
            <person name="Yan M."/>
            <person name="Daum C."/>
            <person name="Ng V."/>
            <person name="Clum A."/>
            <person name="Steindorff A."/>
            <person name="Ohm R.A."/>
            <person name="Martin F."/>
            <person name="Silar P."/>
            <person name="Natvig D.O."/>
            <person name="Lalanne C."/>
            <person name="Gautier V."/>
            <person name="Ament-Velasquez S.L."/>
            <person name="Kruys A."/>
            <person name="Hutchinson M.I."/>
            <person name="Powell A.J."/>
            <person name="Barry K."/>
            <person name="Miller A.N."/>
            <person name="Grigoriev I.V."/>
            <person name="Debuchy R."/>
            <person name="Gladieux P."/>
            <person name="Hiltunen Thoren M."/>
            <person name="Johannesson H."/>
        </authorList>
    </citation>
    <scope>NUCLEOTIDE SEQUENCE</scope>
    <source>
        <strain evidence="3">CBS 359.72</strain>
    </source>
</reference>
<feature type="transmembrane region" description="Helical" evidence="2">
    <location>
        <begin position="343"/>
        <end position="360"/>
    </location>
</feature>
<reference evidence="3" key="2">
    <citation type="submission" date="2023-05" db="EMBL/GenBank/DDBJ databases">
        <authorList>
            <consortium name="Lawrence Berkeley National Laboratory"/>
            <person name="Steindorff A."/>
            <person name="Hensen N."/>
            <person name="Bonometti L."/>
            <person name="Westerberg I."/>
            <person name="Brannstrom I.O."/>
            <person name="Guillou S."/>
            <person name="Cros-Aarteil S."/>
            <person name="Calhoun S."/>
            <person name="Haridas S."/>
            <person name="Kuo A."/>
            <person name="Mondo S."/>
            <person name="Pangilinan J."/>
            <person name="Riley R."/>
            <person name="Labutti K."/>
            <person name="Andreopoulos B."/>
            <person name="Lipzen A."/>
            <person name="Chen C."/>
            <person name="Yanf M."/>
            <person name="Daum C."/>
            <person name="Ng V."/>
            <person name="Clum A."/>
            <person name="Ohm R."/>
            <person name="Martin F."/>
            <person name="Silar P."/>
            <person name="Natvig D."/>
            <person name="Lalanne C."/>
            <person name="Gautier V."/>
            <person name="Ament-Velasquez S.L."/>
            <person name="Kruys A."/>
            <person name="Hutchinson M.I."/>
            <person name="Powell A.J."/>
            <person name="Barry K."/>
            <person name="Miller A.N."/>
            <person name="Grigoriev I.V."/>
            <person name="Debuchy R."/>
            <person name="Gladieux P."/>
            <person name="Thoren M.H."/>
            <person name="Johannesson H."/>
        </authorList>
    </citation>
    <scope>NUCLEOTIDE SEQUENCE</scope>
    <source>
        <strain evidence="3">CBS 359.72</strain>
    </source>
</reference>
<evidence type="ECO:0000313" key="4">
    <source>
        <dbReference type="Proteomes" id="UP001303647"/>
    </source>
</evidence>
<comment type="caution">
    <text evidence="3">The sequence shown here is derived from an EMBL/GenBank/DDBJ whole genome shotgun (WGS) entry which is preliminary data.</text>
</comment>
<accession>A0AAN7CN18</accession>
<feature type="compositionally biased region" description="Basic residues" evidence="1">
    <location>
        <begin position="39"/>
        <end position="59"/>
    </location>
</feature>
<dbReference type="Proteomes" id="UP001303647">
    <property type="component" value="Unassembled WGS sequence"/>
</dbReference>
<feature type="region of interest" description="Disordered" evidence="1">
    <location>
        <begin position="1"/>
        <end position="59"/>
    </location>
</feature>
<sequence length="369" mass="40266">MLITTPPDQRRYAPLTPSPLNPNTYLNIDQGQQDQHHPAYPKKTTRRSPKLGHHNHNHSSRLAQKYAALAQESPTQRLLRQKAAAAWRLAETLRSREGHVTPAIQELRLEAEEELQQHNYRYQDLRRYHHHQQRQHQHPGGDEYSSPFSTISITTVGTATANATTTTLNSTAGKNWISGGITNTTTAALSIHAPAMEEFNPMTPDEDDEGEEEGEEGEEIDLGLMLVVKKSQRAGTSAGAGAEVPGWERYRDVPTAASDNTGVDGRLGGRFDVAGSAGGGNSGRACSLRLMASPPALPLRLERSLLPLHTVVNKRAGRRRFVGAGAWGAGANRDGRMVLVRRVIVAVALLFGLALIHSLATRFGTAQTE</sequence>
<keyword evidence="2" id="KW-1133">Transmembrane helix</keyword>
<dbReference type="EMBL" id="MU857710">
    <property type="protein sequence ID" value="KAK4245151.1"/>
    <property type="molecule type" value="Genomic_DNA"/>
</dbReference>
<dbReference type="AlphaFoldDB" id="A0AAN7CN18"/>
<name>A0AAN7CN18_9PEZI</name>